<feature type="non-terminal residue" evidence="2">
    <location>
        <position position="213"/>
    </location>
</feature>
<evidence type="ECO:0000313" key="2">
    <source>
        <dbReference type="EMBL" id="MBW7455566.1"/>
    </source>
</evidence>
<organism evidence="2 3">
    <name type="scientific">Paenibacillus sepulcri</name>
    <dbReference type="NCBI Taxonomy" id="359917"/>
    <lineage>
        <taxon>Bacteria</taxon>
        <taxon>Bacillati</taxon>
        <taxon>Bacillota</taxon>
        <taxon>Bacilli</taxon>
        <taxon>Bacillales</taxon>
        <taxon>Paenibacillaceae</taxon>
        <taxon>Paenibacillus</taxon>
    </lineage>
</organism>
<gene>
    <name evidence="2" type="ORF">K0U00_16195</name>
</gene>
<evidence type="ECO:0000259" key="1">
    <source>
        <dbReference type="Pfam" id="PF00248"/>
    </source>
</evidence>
<protein>
    <submittedName>
        <fullName evidence="2">Aldo/keto reductase</fullName>
    </submittedName>
</protein>
<keyword evidence="3" id="KW-1185">Reference proteome</keyword>
<dbReference type="InterPro" id="IPR020471">
    <property type="entry name" value="AKR"/>
</dbReference>
<dbReference type="Pfam" id="PF00248">
    <property type="entry name" value="Aldo_ket_red"/>
    <property type="match status" value="1"/>
</dbReference>
<dbReference type="EMBL" id="JAHZIK010000386">
    <property type="protein sequence ID" value="MBW7455566.1"/>
    <property type="molecule type" value="Genomic_DNA"/>
</dbReference>
<dbReference type="PRINTS" id="PR00069">
    <property type="entry name" value="ALDKETRDTASE"/>
</dbReference>
<dbReference type="SUPFAM" id="SSF51430">
    <property type="entry name" value="NAD(P)-linked oxidoreductase"/>
    <property type="match status" value="1"/>
</dbReference>
<dbReference type="Gene3D" id="3.20.20.100">
    <property type="entry name" value="NADP-dependent oxidoreductase domain"/>
    <property type="match status" value="1"/>
</dbReference>
<dbReference type="PANTHER" id="PTHR43638">
    <property type="entry name" value="OXIDOREDUCTASE, ALDO/KETO REDUCTASE FAMILY PROTEIN"/>
    <property type="match status" value="1"/>
</dbReference>
<dbReference type="PANTHER" id="PTHR43638:SF3">
    <property type="entry name" value="ALDEHYDE REDUCTASE"/>
    <property type="match status" value="1"/>
</dbReference>
<dbReference type="InterPro" id="IPR023210">
    <property type="entry name" value="NADP_OxRdtase_dom"/>
</dbReference>
<sequence length="213" mass="23773">MSKANGDDRDLSKKFDAGDGVRLKDGTVLPKLGQGTWHMGDQPSRRKEEIRSLRLGVELGMKMIDTAEMYGDGRSESLIGEAIQGIREQVFLVSKVYPHHAGLKHIARSCDNSLKRLGTDSLDFYLLHWRGNVPLGETIEGMERLKEAGKIRRWGVSNLDTRDMKELLSLENGTECAVNQVLYHLGSRGIEFDLLPHAQNNGIPVMAYCPLAQ</sequence>
<comment type="caution">
    <text evidence="2">The sequence shown here is derived from an EMBL/GenBank/DDBJ whole genome shotgun (WGS) entry which is preliminary data.</text>
</comment>
<dbReference type="Proteomes" id="UP001519887">
    <property type="component" value="Unassembled WGS sequence"/>
</dbReference>
<dbReference type="InterPro" id="IPR036812">
    <property type="entry name" value="NAD(P)_OxRdtase_dom_sf"/>
</dbReference>
<reference evidence="2 3" key="1">
    <citation type="submission" date="2021-07" db="EMBL/GenBank/DDBJ databases">
        <title>Paenibacillus radiodurans sp. nov., isolated from the southeastern edge of Tengger Desert.</title>
        <authorList>
            <person name="Zhang G."/>
        </authorList>
    </citation>
    <scope>NUCLEOTIDE SEQUENCE [LARGE SCALE GENOMIC DNA]</scope>
    <source>
        <strain evidence="2 3">CCM 7311</strain>
    </source>
</reference>
<proteinExistence type="predicted"/>
<feature type="domain" description="NADP-dependent oxidoreductase" evidence="1">
    <location>
        <begin position="31"/>
        <end position="213"/>
    </location>
</feature>
<name>A0ABS7C4D7_9BACL</name>
<accession>A0ABS7C4D7</accession>
<evidence type="ECO:0000313" key="3">
    <source>
        <dbReference type="Proteomes" id="UP001519887"/>
    </source>
</evidence>